<dbReference type="PANTHER" id="PTHR43711">
    <property type="entry name" value="TWO-COMPONENT HISTIDINE KINASE"/>
    <property type="match status" value="1"/>
</dbReference>
<keyword evidence="11" id="KW-1185">Reference proteome</keyword>
<evidence type="ECO:0000256" key="2">
    <source>
        <dbReference type="ARBA" id="ARBA00004370"/>
    </source>
</evidence>
<dbReference type="PATRIC" id="fig|742737.3.peg.502"/>
<reference evidence="10 11" key="1">
    <citation type="submission" date="2011-08" db="EMBL/GenBank/DDBJ databases">
        <title>The Genome Sequence of Clostridium hathewayi WAL-18680.</title>
        <authorList>
            <consortium name="The Broad Institute Genome Sequencing Platform"/>
            <person name="Earl A."/>
            <person name="Ward D."/>
            <person name="Feldgarden M."/>
            <person name="Gevers D."/>
            <person name="Finegold S.M."/>
            <person name="Summanen P.H."/>
            <person name="Molitoris D.R."/>
            <person name="Song M."/>
            <person name="Daigneault M."/>
            <person name="Allen-Vercoe E."/>
            <person name="Young S.K."/>
            <person name="Zeng Q."/>
            <person name="Gargeya S."/>
            <person name="Fitzgerald M."/>
            <person name="Haas B."/>
            <person name="Abouelleil A."/>
            <person name="Alvarado L."/>
            <person name="Arachchi H.M."/>
            <person name="Berlin A."/>
            <person name="Brown A."/>
            <person name="Chapman S.B."/>
            <person name="Chen Z."/>
            <person name="Dunbar C."/>
            <person name="Freedman E."/>
            <person name="Gearin G."/>
            <person name="Gellesch M."/>
            <person name="Goldberg J."/>
            <person name="Griggs A."/>
            <person name="Gujja S."/>
            <person name="Heiman D."/>
            <person name="Howarth C."/>
            <person name="Larson L."/>
            <person name="Lui A."/>
            <person name="MacDonald P.J.P."/>
            <person name="Montmayeur A."/>
            <person name="Murphy C."/>
            <person name="Neiman D."/>
            <person name="Pearson M."/>
            <person name="Priest M."/>
            <person name="Roberts A."/>
            <person name="Saif S."/>
            <person name="Shea T."/>
            <person name="Shenoy N."/>
            <person name="Sisk P."/>
            <person name="Stolte C."/>
            <person name="Sykes S."/>
            <person name="Wortman J."/>
            <person name="Nusbaum C."/>
            <person name="Birren B."/>
        </authorList>
    </citation>
    <scope>NUCLEOTIDE SEQUENCE [LARGE SCALE GENOMIC DNA]</scope>
    <source>
        <strain evidence="10 11">WAL-18680</strain>
    </source>
</reference>
<evidence type="ECO:0000256" key="4">
    <source>
        <dbReference type="ARBA" id="ARBA00022553"/>
    </source>
</evidence>
<dbReference type="PROSITE" id="PS50109">
    <property type="entry name" value="HIS_KIN"/>
    <property type="match status" value="1"/>
</dbReference>
<dbReference type="Proteomes" id="UP000005384">
    <property type="component" value="Unassembled WGS sequence"/>
</dbReference>
<dbReference type="InterPro" id="IPR004358">
    <property type="entry name" value="Sig_transdc_His_kin-like_C"/>
</dbReference>
<dbReference type="InterPro" id="IPR050736">
    <property type="entry name" value="Sensor_HK_Regulatory"/>
</dbReference>
<dbReference type="RefSeq" id="WP_006778485.1">
    <property type="nucleotide sequence ID" value="NZ_CP040506.1"/>
</dbReference>
<dbReference type="GO" id="GO:0016020">
    <property type="term" value="C:membrane"/>
    <property type="evidence" value="ECO:0007669"/>
    <property type="project" value="UniProtKB-SubCell"/>
</dbReference>
<feature type="transmembrane region" description="Helical" evidence="8">
    <location>
        <begin position="12"/>
        <end position="31"/>
    </location>
</feature>
<dbReference type="HOGENOM" id="CLU_000445_89_6_9"/>
<dbReference type="EC" id="2.7.13.3" evidence="3"/>
<dbReference type="InterPro" id="IPR005467">
    <property type="entry name" value="His_kinase_dom"/>
</dbReference>
<dbReference type="CDD" id="cd00075">
    <property type="entry name" value="HATPase"/>
    <property type="match status" value="1"/>
</dbReference>
<evidence type="ECO:0000313" key="10">
    <source>
        <dbReference type="EMBL" id="EHI61479.1"/>
    </source>
</evidence>
<name>G5IAN0_9FIRM</name>
<evidence type="ECO:0000259" key="9">
    <source>
        <dbReference type="PROSITE" id="PS50109"/>
    </source>
</evidence>
<evidence type="ECO:0000313" key="11">
    <source>
        <dbReference type="Proteomes" id="UP000005384"/>
    </source>
</evidence>
<dbReference type="SUPFAM" id="SSF47384">
    <property type="entry name" value="Homodimeric domain of signal transducing histidine kinase"/>
    <property type="match status" value="1"/>
</dbReference>
<evidence type="ECO:0000256" key="7">
    <source>
        <dbReference type="ARBA" id="ARBA00023012"/>
    </source>
</evidence>
<evidence type="ECO:0000256" key="1">
    <source>
        <dbReference type="ARBA" id="ARBA00000085"/>
    </source>
</evidence>
<evidence type="ECO:0000256" key="6">
    <source>
        <dbReference type="ARBA" id="ARBA00022777"/>
    </source>
</evidence>
<dbReference type="AlphaFoldDB" id="G5IAN0"/>
<keyword evidence="8" id="KW-0812">Transmembrane</keyword>
<gene>
    <name evidence="10" type="ORF">HMPREF9473_00502</name>
</gene>
<dbReference type="InterPro" id="IPR036890">
    <property type="entry name" value="HATPase_C_sf"/>
</dbReference>
<protein>
    <recommendedName>
        <fullName evidence="3">histidine kinase</fullName>
        <ecNumber evidence="3">2.7.13.3</ecNumber>
    </recommendedName>
</protein>
<dbReference type="SUPFAM" id="SSF55874">
    <property type="entry name" value="ATPase domain of HSP90 chaperone/DNA topoisomerase II/histidine kinase"/>
    <property type="match status" value="1"/>
</dbReference>
<dbReference type="Pfam" id="PF02518">
    <property type="entry name" value="HATPase_c"/>
    <property type="match status" value="1"/>
</dbReference>
<dbReference type="GO" id="GO:0000155">
    <property type="term" value="F:phosphorelay sensor kinase activity"/>
    <property type="evidence" value="ECO:0007669"/>
    <property type="project" value="InterPro"/>
</dbReference>
<dbReference type="InterPro" id="IPR003661">
    <property type="entry name" value="HisK_dim/P_dom"/>
</dbReference>
<organism evidence="10 11">
    <name type="scientific">Hungatella hathewayi WAL-18680</name>
    <dbReference type="NCBI Taxonomy" id="742737"/>
    <lineage>
        <taxon>Bacteria</taxon>
        <taxon>Bacillati</taxon>
        <taxon>Bacillota</taxon>
        <taxon>Clostridia</taxon>
        <taxon>Lachnospirales</taxon>
        <taxon>Lachnospiraceae</taxon>
        <taxon>Hungatella</taxon>
    </lineage>
</organism>
<comment type="catalytic activity">
    <reaction evidence="1">
        <text>ATP + protein L-histidine = ADP + protein N-phospho-L-histidine.</text>
        <dbReference type="EC" id="2.7.13.3"/>
    </reaction>
</comment>
<dbReference type="SMART" id="SM00388">
    <property type="entry name" value="HisKA"/>
    <property type="match status" value="1"/>
</dbReference>
<dbReference type="Gene3D" id="1.10.287.130">
    <property type="match status" value="1"/>
</dbReference>
<keyword evidence="4" id="KW-0597">Phosphoprotein</keyword>
<evidence type="ECO:0000256" key="3">
    <source>
        <dbReference type="ARBA" id="ARBA00012438"/>
    </source>
</evidence>
<keyword evidence="8" id="KW-0472">Membrane</keyword>
<feature type="domain" description="Histidine kinase" evidence="9">
    <location>
        <begin position="216"/>
        <end position="437"/>
    </location>
</feature>
<dbReference type="FunFam" id="3.30.565.10:FF:000006">
    <property type="entry name" value="Sensor histidine kinase WalK"/>
    <property type="match status" value="1"/>
</dbReference>
<dbReference type="InterPro" id="IPR003594">
    <property type="entry name" value="HATPase_dom"/>
</dbReference>
<accession>G5IAN0</accession>
<dbReference type="SMART" id="SM00387">
    <property type="entry name" value="HATPase_c"/>
    <property type="match status" value="1"/>
</dbReference>
<proteinExistence type="predicted"/>
<dbReference type="PROSITE" id="PS51257">
    <property type="entry name" value="PROKAR_LIPOPROTEIN"/>
    <property type="match status" value="1"/>
</dbReference>
<comment type="caution">
    <text evidence="10">The sequence shown here is derived from an EMBL/GenBank/DDBJ whole genome shotgun (WGS) entry which is preliminary data.</text>
</comment>
<dbReference type="InterPro" id="IPR036097">
    <property type="entry name" value="HisK_dim/P_sf"/>
</dbReference>
<dbReference type="PANTHER" id="PTHR43711:SF1">
    <property type="entry name" value="HISTIDINE KINASE 1"/>
    <property type="match status" value="1"/>
</dbReference>
<keyword evidence="6" id="KW-0418">Kinase</keyword>
<sequence length="437" mass="49073">MFNSLRKRLTWLYTITTGCILTLVVAGFLLFRMEETKRGQLEQFQNTWNNVSSRMQFGTTISHSWLAQTEAAGHLILHIEENGIPFLYTGSWTPRTERQILIDRVKQMAAEQGVYTAVAPVSSSMNVTSLITLTGDEGEEYYAMVLAISTGNGVKSLCLISYIPPVIQMLRETILYLGLMYVFGIAGLFLISWKFVGWSLRPVEESRQKQAEFIASASHELRSPLAVLRSGIAAIKAKPEESEALLRTMDAECARMSRLISDMLLLASTDAQTWSIHMEETDLDTLLIDTYEAFLPTCREKNMKLQLQLPDETLPAIRADKERLKQVLFILLDNALSYTPSERSIALKAEVSSQGKPTRHHPRQIHIQVTDQGPGIPDDVKAHIFERFYRVDSSRSKKEHFGLGLSIARELVSLHGGTIRVEDNPGGGSRFVITLPI</sequence>
<keyword evidence="5" id="KW-0808">Transferase</keyword>
<feature type="transmembrane region" description="Helical" evidence="8">
    <location>
        <begin position="114"/>
        <end position="135"/>
    </location>
</feature>
<comment type="subcellular location">
    <subcellularLocation>
        <location evidence="2">Membrane</location>
    </subcellularLocation>
</comment>
<dbReference type="PRINTS" id="PR00344">
    <property type="entry name" value="BCTRLSENSOR"/>
</dbReference>
<dbReference type="Gene3D" id="3.30.565.10">
    <property type="entry name" value="Histidine kinase-like ATPase, C-terminal domain"/>
    <property type="match status" value="1"/>
</dbReference>
<feature type="transmembrane region" description="Helical" evidence="8">
    <location>
        <begin position="174"/>
        <end position="196"/>
    </location>
</feature>
<evidence type="ECO:0000256" key="5">
    <source>
        <dbReference type="ARBA" id="ARBA00022679"/>
    </source>
</evidence>
<dbReference type="Pfam" id="PF00512">
    <property type="entry name" value="HisKA"/>
    <property type="match status" value="1"/>
</dbReference>
<keyword evidence="8" id="KW-1133">Transmembrane helix</keyword>
<dbReference type="CDD" id="cd00082">
    <property type="entry name" value="HisKA"/>
    <property type="match status" value="1"/>
</dbReference>
<evidence type="ECO:0000256" key="8">
    <source>
        <dbReference type="SAM" id="Phobius"/>
    </source>
</evidence>
<feature type="transmembrane region" description="Helical" evidence="8">
    <location>
        <begin position="141"/>
        <end position="162"/>
    </location>
</feature>
<keyword evidence="7" id="KW-0902">Two-component regulatory system</keyword>
<dbReference type="EMBL" id="ADLN01000002">
    <property type="protein sequence ID" value="EHI61479.1"/>
    <property type="molecule type" value="Genomic_DNA"/>
</dbReference>
<dbReference type="OrthoDB" id="9813151at2"/>